<feature type="region of interest" description="Disordered" evidence="4">
    <location>
        <begin position="275"/>
        <end position="341"/>
    </location>
</feature>
<sequence>MVCPMDVGEEKHSCTISSTLADVKEEGTNVDVTTMADALNALSGVSSVSVGMPINDFSSVFRQCGNLFEPTNNNADVFEFNKNNDNDESQMYRGCKRGRTPEHPCWEMMERLLNDNCMICRLCSKRVMWINTRNAMQHLKNCNPSIAEELERIWQSKLQLRADVNKFSEDSFRLDYTKKRGRTTEHPSWFHFDRVDKKGANCKLCGVRVAYACSGNLMKHLKSRHVPEFVVAQKEWDDILRKKKQLCEIRLMAATSESGDNSPQQDFPIYDVEDDGEEVAASPTSRSASRDGPIETPEANEDNAPAWGKKPESNQSTEKDVVQEEQTHLETTASACAQPIPGTVMPIINGPSGNTVNETVTRILQSMGVPTSASSTNQSTHDPKAMREDLGSPLFAMSSTTLRGSGECTPRIGSIAKRRIQSFVNVLAEDLASFPLEKSLLYMRQIRKYMDERLVESESFTFNSEDDANIG</sequence>
<evidence type="ECO:0000256" key="1">
    <source>
        <dbReference type="ARBA" id="ARBA00022723"/>
    </source>
</evidence>
<dbReference type="Proteomes" id="UP000031036">
    <property type="component" value="Unassembled WGS sequence"/>
</dbReference>
<proteinExistence type="predicted"/>
<name>A0A0B2UPC5_TOXCA</name>
<keyword evidence="7" id="KW-1185">Reference proteome</keyword>
<protein>
    <submittedName>
        <fullName evidence="6">Protein dumpy-20</fullName>
    </submittedName>
</protein>
<dbReference type="STRING" id="6265.A0A0B2UPC5"/>
<gene>
    <name evidence="6" type="primary">dpy-20</name>
    <name evidence="6" type="ORF">Tcan_03896</name>
</gene>
<dbReference type="InterPro" id="IPR003656">
    <property type="entry name" value="Znf_BED"/>
</dbReference>
<dbReference type="EMBL" id="JPKZ01003189">
    <property type="protein sequence ID" value="KHN72831.1"/>
    <property type="molecule type" value="Genomic_DNA"/>
</dbReference>
<comment type="caution">
    <text evidence="6">The sequence shown here is derived from an EMBL/GenBank/DDBJ whole genome shotgun (WGS) entry which is preliminary data.</text>
</comment>
<keyword evidence="1" id="KW-0479">Metal-binding</keyword>
<evidence type="ECO:0000313" key="6">
    <source>
        <dbReference type="EMBL" id="KHN72831.1"/>
    </source>
</evidence>
<feature type="compositionally biased region" description="Basic and acidic residues" evidence="4">
    <location>
        <begin position="309"/>
        <end position="328"/>
    </location>
</feature>
<evidence type="ECO:0000259" key="5">
    <source>
        <dbReference type="Pfam" id="PF02892"/>
    </source>
</evidence>
<dbReference type="InterPro" id="IPR036236">
    <property type="entry name" value="Znf_C2H2_sf"/>
</dbReference>
<evidence type="ECO:0000256" key="3">
    <source>
        <dbReference type="ARBA" id="ARBA00022833"/>
    </source>
</evidence>
<evidence type="ECO:0000256" key="2">
    <source>
        <dbReference type="ARBA" id="ARBA00022771"/>
    </source>
</evidence>
<dbReference type="GO" id="GO:0003677">
    <property type="term" value="F:DNA binding"/>
    <property type="evidence" value="ECO:0007669"/>
    <property type="project" value="InterPro"/>
</dbReference>
<dbReference type="SUPFAM" id="SSF57667">
    <property type="entry name" value="beta-beta-alpha zinc fingers"/>
    <property type="match status" value="1"/>
</dbReference>
<dbReference type="Pfam" id="PF02892">
    <property type="entry name" value="zf-BED"/>
    <property type="match status" value="1"/>
</dbReference>
<dbReference type="OrthoDB" id="5837245at2759"/>
<keyword evidence="3" id="KW-0862">Zinc</keyword>
<feature type="domain" description="BED-type" evidence="5">
    <location>
        <begin position="189"/>
        <end position="225"/>
    </location>
</feature>
<evidence type="ECO:0000256" key="4">
    <source>
        <dbReference type="SAM" id="MobiDB-lite"/>
    </source>
</evidence>
<organism evidence="6 7">
    <name type="scientific">Toxocara canis</name>
    <name type="common">Canine roundworm</name>
    <dbReference type="NCBI Taxonomy" id="6265"/>
    <lineage>
        <taxon>Eukaryota</taxon>
        <taxon>Metazoa</taxon>
        <taxon>Ecdysozoa</taxon>
        <taxon>Nematoda</taxon>
        <taxon>Chromadorea</taxon>
        <taxon>Rhabditida</taxon>
        <taxon>Spirurina</taxon>
        <taxon>Ascaridomorpha</taxon>
        <taxon>Ascaridoidea</taxon>
        <taxon>Toxocaridae</taxon>
        <taxon>Toxocara</taxon>
    </lineage>
</organism>
<dbReference type="AlphaFoldDB" id="A0A0B2UPC5"/>
<dbReference type="OMA" id="THEPSIA"/>
<reference evidence="6 7" key="1">
    <citation type="submission" date="2014-11" db="EMBL/GenBank/DDBJ databases">
        <title>Genetic blueprint of the zoonotic pathogen Toxocara canis.</title>
        <authorList>
            <person name="Zhu X.-Q."/>
            <person name="Korhonen P.K."/>
            <person name="Cai H."/>
            <person name="Young N.D."/>
            <person name="Nejsum P."/>
            <person name="von Samson-Himmelstjerna G."/>
            <person name="Boag P.R."/>
            <person name="Tan P."/>
            <person name="Li Q."/>
            <person name="Min J."/>
            <person name="Yang Y."/>
            <person name="Wang X."/>
            <person name="Fang X."/>
            <person name="Hall R.S."/>
            <person name="Hofmann A."/>
            <person name="Sternberg P.W."/>
            <person name="Jex A.R."/>
            <person name="Gasser R.B."/>
        </authorList>
    </citation>
    <scope>NUCLEOTIDE SEQUENCE [LARGE SCALE GENOMIC DNA]</scope>
    <source>
        <strain evidence="6">PN_DK_2014</strain>
    </source>
</reference>
<keyword evidence="2" id="KW-0863">Zinc-finger</keyword>
<accession>A0A0B2UPC5</accession>
<evidence type="ECO:0000313" key="7">
    <source>
        <dbReference type="Proteomes" id="UP000031036"/>
    </source>
</evidence>
<dbReference type="GO" id="GO:0008270">
    <property type="term" value="F:zinc ion binding"/>
    <property type="evidence" value="ECO:0007669"/>
    <property type="project" value="UniProtKB-KW"/>
</dbReference>